<feature type="transmembrane region" description="Helical" evidence="12">
    <location>
        <begin position="37"/>
        <end position="55"/>
    </location>
</feature>
<dbReference type="EMBL" id="QMIG01000037">
    <property type="protein sequence ID" value="RAW09679.1"/>
    <property type="molecule type" value="Genomic_DNA"/>
</dbReference>
<evidence type="ECO:0000259" key="13">
    <source>
        <dbReference type="Pfam" id="PF01435"/>
    </source>
</evidence>
<evidence type="ECO:0000256" key="4">
    <source>
        <dbReference type="ARBA" id="ARBA00022692"/>
    </source>
</evidence>
<comment type="caution">
    <text evidence="14">The sequence shown here is derived from an EMBL/GenBank/DDBJ whole genome shotgun (WGS) entry which is preliminary data.</text>
</comment>
<name>A0A329QD93_9ACTN</name>
<dbReference type="RefSeq" id="WP_112260245.1">
    <property type="nucleotide sequence ID" value="NZ_QMIG01000037.1"/>
</dbReference>
<evidence type="ECO:0000256" key="7">
    <source>
        <dbReference type="ARBA" id="ARBA00022833"/>
    </source>
</evidence>
<evidence type="ECO:0000256" key="11">
    <source>
        <dbReference type="RuleBase" id="RU003983"/>
    </source>
</evidence>
<accession>A0A329QD93</accession>
<proteinExistence type="inferred from homology"/>
<dbReference type="AlphaFoldDB" id="A0A329QD93"/>
<keyword evidence="6 11" id="KW-0378">Hydrolase</keyword>
<dbReference type="GO" id="GO:0005886">
    <property type="term" value="C:plasma membrane"/>
    <property type="evidence" value="ECO:0007669"/>
    <property type="project" value="UniProtKB-SubCell"/>
</dbReference>
<organism evidence="14 15">
    <name type="scientific">Phytoactinopolyspora halophila</name>
    <dbReference type="NCBI Taxonomy" id="1981511"/>
    <lineage>
        <taxon>Bacteria</taxon>
        <taxon>Bacillati</taxon>
        <taxon>Actinomycetota</taxon>
        <taxon>Actinomycetes</taxon>
        <taxon>Jiangellales</taxon>
        <taxon>Jiangellaceae</taxon>
        <taxon>Phytoactinopolyspora</taxon>
    </lineage>
</organism>
<protein>
    <submittedName>
        <fullName evidence="14">Protease HtpX</fullName>
    </submittedName>
</protein>
<keyword evidence="5" id="KW-0479">Metal-binding</keyword>
<evidence type="ECO:0000256" key="6">
    <source>
        <dbReference type="ARBA" id="ARBA00022801"/>
    </source>
</evidence>
<feature type="domain" description="Peptidase M48" evidence="13">
    <location>
        <begin position="73"/>
        <end position="261"/>
    </location>
</feature>
<reference evidence="14 15" key="1">
    <citation type="submission" date="2018-06" db="EMBL/GenBank/DDBJ databases">
        <title>Phytoactinopolyspora halophila sp. nov., a novel halophilic actinomycete isolated from a saline soil in China.</title>
        <authorList>
            <person name="Tang S.-K."/>
        </authorList>
    </citation>
    <scope>NUCLEOTIDE SEQUENCE [LARGE SCALE GENOMIC DNA]</scope>
    <source>
        <strain evidence="14 15">YIM 96934</strain>
    </source>
</reference>
<evidence type="ECO:0000256" key="9">
    <source>
        <dbReference type="ARBA" id="ARBA00023049"/>
    </source>
</evidence>
<feature type="transmembrane region" description="Helical" evidence="12">
    <location>
        <begin position="12"/>
        <end position="31"/>
    </location>
</feature>
<keyword evidence="2" id="KW-1003">Cell membrane</keyword>
<keyword evidence="15" id="KW-1185">Reference proteome</keyword>
<evidence type="ECO:0000313" key="14">
    <source>
        <dbReference type="EMBL" id="RAW09679.1"/>
    </source>
</evidence>
<evidence type="ECO:0000256" key="1">
    <source>
        <dbReference type="ARBA" id="ARBA00004651"/>
    </source>
</evidence>
<evidence type="ECO:0000256" key="10">
    <source>
        <dbReference type="ARBA" id="ARBA00023136"/>
    </source>
</evidence>
<keyword evidence="3 11" id="KW-0645">Protease</keyword>
<keyword evidence="7 11" id="KW-0862">Zinc</keyword>
<comment type="subcellular location">
    <subcellularLocation>
        <location evidence="1">Cell membrane</location>
        <topology evidence="1">Multi-pass membrane protein</topology>
    </subcellularLocation>
</comment>
<dbReference type="Pfam" id="PF01435">
    <property type="entry name" value="Peptidase_M48"/>
    <property type="match status" value="1"/>
</dbReference>
<dbReference type="InterPro" id="IPR001915">
    <property type="entry name" value="Peptidase_M48"/>
</dbReference>
<keyword evidence="10 12" id="KW-0472">Membrane</keyword>
<keyword evidence="9 11" id="KW-0482">Metalloprotease</keyword>
<evidence type="ECO:0000256" key="2">
    <source>
        <dbReference type="ARBA" id="ARBA00022475"/>
    </source>
</evidence>
<dbReference type="PANTHER" id="PTHR43221:SF1">
    <property type="entry name" value="PROTEASE HTPX"/>
    <property type="match status" value="1"/>
</dbReference>
<dbReference type="Proteomes" id="UP000250462">
    <property type="component" value="Unassembled WGS sequence"/>
</dbReference>
<evidence type="ECO:0000256" key="5">
    <source>
        <dbReference type="ARBA" id="ARBA00022723"/>
    </source>
</evidence>
<keyword evidence="8 12" id="KW-1133">Transmembrane helix</keyword>
<dbReference type="OrthoDB" id="15218at2"/>
<dbReference type="PANTHER" id="PTHR43221">
    <property type="entry name" value="PROTEASE HTPX"/>
    <property type="match status" value="1"/>
</dbReference>
<keyword evidence="4 12" id="KW-0812">Transmembrane</keyword>
<dbReference type="GO" id="GO:0004222">
    <property type="term" value="F:metalloendopeptidase activity"/>
    <property type="evidence" value="ECO:0007669"/>
    <property type="project" value="InterPro"/>
</dbReference>
<dbReference type="Gene3D" id="3.30.2010.10">
    <property type="entry name" value="Metalloproteases ('zincins'), catalytic domain"/>
    <property type="match status" value="1"/>
</dbReference>
<evidence type="ECO:0000256" key="12">
    <source>
        <dbReference type="SAM" id="Phobius"/>
    </source>
</evidence>
<sequence length="266" mass="28743">MLKIHVCRAWRNQLRAVVLLAVPASVLVLGGSIFGPVGISVALVLVVVFGGYAWVRGVAVAVRAMHAYPVGEAEQPELCRIVRDVTTRSRVPMPRVYVSPTPAVNAFAAGRHPDHAVICLTQGALDQLDVDELRSVIGHELAHIRHRDTVPACVAVALTRVAMAIPPAGVLMAAWARLAVSESREFEADREAARVIGEPLALARALRKLDAAGRALVLPTEPGVVAASHLMITSPLRSTGYWRLFRSHPSTAERIARLEHLAGYRR</sequence>
<gene>
    <name evidence="14" type="ORF">DPM12_20650</name>
</gene>
<evidence type="ECO:0000313" key="15">
    <source>
        <dbReference type="Proteomes" id="UP000250462"/>
    </source>
</evidence>
<dbReference type="GO" id="GO:0006508">
    <property type="term" value="P:proteolysis"/>
    <property type="evidence" value="ECO:0007669"/>
    <property type="project" value="UniProtKB-KW"/>
</dbReference>
<evidence type="ECO:0000256" key="8">
    <source>
        <dbReference type="ARBA" id="ARBA00022989"/>
    </source>
</evidence>
<comment type="cofactor">
    <cofactor evidence="11">
        <name>Zn(2+)</name>
        <dbReference type="ChEBI" id="CHEBI:29105"/>
    </cofactor>
    <text evidence="11">Binds 1 zinc ion per subunit.</text>
</comment>
<dbReference type="InterPro" id="IPR050083">
    <property type="entry name" value="HtpX_protease"/>
</dbReference>
<evidence type="ECO:0000256" key="3">
    <source>
        <dbReference type="ARBA" id="ARBA00022670"/>
    </source>
</evidence>
<comment type="similarity">
    <text evidence="11">Belongs to the peptidase M48 family.</text>
</comment>
<dbReference type="GO" id="GO:0046872">
    <property type="term" value="F:metal ion binding"/>
    <property type="evidence" value="ECO:0007669"/>
    <property type="project" value="UniProtKB-KW"/>
</dbReference>